<evidence type="ECO:0000256" key="2">
    <source>
        <dbReference type="SAM" id="Phobius"/>
    </source>
</evidence>
<reference evidence="4" key="1">
    <citation type="journal article" date="2019" name="bioRxiv">
        <title>The Genome of the Zebra Mussel, Dreissena polymorpha: A Resource for Invasive Species Research.</title>
        <authorList>
            <person name="McCartney M.A."/>
            <person name="Auch B."/>
            <person name="Kono T."/>
            <person name="Mallez S."/>
            <person name="Zhang Y."/>
            <person name="Obille A."/>
            <person name="Becker A."/>
            <person name="Abrahante J.E."/>
            <person name="Garbe J."/>
            <person name="Badalamenti J.P."/>
            <person name="Herman A."/>
            <person name="Mangelson H."/>
            <person name="Liachko I."/>
            <person name="Sullivan S."/>
            <person name="Sone E.D."/>
            <person name="Koren S."/>
            <person name="Silverstein K.A.T."/>
            <person name="Beckman K.B."/>
            <person name="Gohl D.M."/>
        </authorList>
    </citation>
    <scope>NUCLEOTIDE SEQUENCE</scope>
    <source>
        <strain evidence="4">Duluth1</strain>
        <tissue evidence="4">Whole animal</tissue>
    </source>
</reference>
<evidence type="ECO:0000313" key="4">
    <source>
        <dbReference type="EMBL" id="KAH3893141.1"/>
    </source>
</evidence>
<feature type="transmembrane region" description="Helical" evidence="2">
    <location>
        <begin position="69"/>
        <end position="94"/>
    </location>
</feature>
<sequence>MLYAAQYLVGILLAIFGQGTLVEGAETCYYYNSVGQYIRLYCPYSDCCGVYYNRYCCNASPTAVIVGGVLGLLFLIGIVVCIVSCCFCACCPVYQNRVRSRGVYITTAGSNTVAPNYNTISGTTQPSKPPAGAYMAQPPAYQS</sequence>
<feature type="signal peptide" evidence="3">
    <location>
        <begin position="1"/>
        <end position="24"/>
    </location>
</feature>
<accession>A0A9D4NF23</accession>
<keyword evidence="5" id="KW-1185">Reference proteome</keyword>
<evidence type="ECO:0000256" key="1">
    <source>
        <dbReference type="SAM" id="MobiDB-lite"/>
    </source>
</evidence>
<evidence type="ECO:0000313" key="5">
    <source>
        <dbReference type="Proteomes" id="UP000828390"/>
    </source>
</evidence>
<keyword evidence="3" id="KW-0732">Signal</keyword>
<organism evidence="4 5">
    <name type="scientific">Dreissena polymorpha</name>
    <name type="common">Zebra mussel</name>
    <name type="synonym">Mytilus polymorpha</name>
    <dbReference type="NCBI Taxonomy" id="45954"/>
    <lineage>
        <taxon>Eukaryota</taxon>
        <taxon>Metazoa</taxon>
        <taxon>Spiralia</taxon>
        <taxon>Lophotrochozoa</taxon>
        <taxon>Mollusca</taxon>
        <taxon>Bivalvia</taxon>
        <taxon>Autobranchia</taxon>
        <taxon>Heteroconchia</taxon>
        <taxon>Euheterodonta</taxon>
        <taxon>Imparidentia</taxon>
        <taxon>Neoheterodontei</taxon>
        <taxon>Myida</taxon>
        <taxon>Dreissenoidea</taxon>
        <taxon>Dreissenidae</taxon>
        <taxon>Dreissena</taxon>
    </lineage>
</organism>
<keyword evidence="2" id="KW-0472">Membrane</keyword>
<keyword evidence="2" id="KW-1133">Transmembrane helix</keyword>
<comment type="caution">
    <text evidence="4">The sequence shown here is derived from an EMBL/GenBank/DDBJ whole genome shotgun (WGS) entry which is preliminary data.</text>
</comment>
<keyword evidence="2" id="KW-0812">Transmembrane</keyword>
<reference evidence="4" key="2">
    <citation type="submission" date="2020-11" db="EMBL/GenBank/DDBJ databases">
        <authorList>
            <person name="McCartney M.A."/>
            <person name="Auch B."/>
            <person name="Kono T."/>
            <person name="Mallez S."/>
            <person name="Becker A."/>
            <person name="Gohl D.M."/>
            <person name="Silverstein K.A.T."/>
            <person name="Koren S."/>
            <person name="Bechman K.B."/>
            <person name="Herman A."/>
            <person name="Abrahante J.E."/>
            <person name="Garbe J."/>
        </authorList>
    </citation>
    <scope>NUCLEOTIDE SEQUENCE</scope>
    <source>
        <strain evidence="4">Duluth1</strain>
        <tissue evidence="4">Whole animal</tissue>
    </source>
</reference>
<evidence type="ECO:0000256" key="3">
    <source>
        <dbReference type="SAM" id="SignalP"/>
    </source>
</evidence>
<protein>
    <submittedName>
        <fullName evidence="4">Uncharacterized protein</fullName>
    </submittedName>
</protein>
<gene>
    <name evidence="4" type="ORF">DPMN_017285</name>
</gene>
<name>A0A9D4NF23_DREPO</name>
<feature type="region of interest" description="Disordered" evidence="1">
    <location>
        <begin position="122"/>
        <end position="143"/>
    </location>
</feature>
<dbReference type="Proteomes" id="UP000828390">
    <property type="component" value="Unassembled WGS sequence"/>
</dbReference>
<dbReference type="EMBL" id="JAIWYP010000001">
    <property type="protein sequence ID" value="KAH3893141.1"/>
    <property type="molecule type" value="Genomic_DNA"/>
</dbReference>
<dbReference type="AlphaFoldDB" id="A0A9D4NF23"/>
<proteinExistence type="predicted"/>
<feature type="chain" id="PRO_5039445690" evidence="3">
    <location>
        <begin position="25"/>
        <end position="143"/>
    </location>
</feature>